<dbReference type="NCBIfam" id="NF035938">
    <property type="entry name" value="EboA_domain"/>
    <property type="match status" value="1"/>
</dbReference>
<evidence type="ECO:0000313" key="2">
    <source>
        <dbReference type="Proteomes" id="UP000315751"/>
    </source>
</evidence>
<gene>
    <name evidence="1" type="ORF">FBZ90_12542</name>
</gene>
<dbReference type="Proteomes" id="UP000315751">
    <property type="component" value="Unassembled WGS sequence"/>
</dbReference>
<dbReference type="RefSeq" id="WP_145736477.1">
    <property type="nucleotide sequence ID" value="NZ_VITR01000025.1"/>
</dbReference>
<dbReference type="AlphaFoldDB" id="A0A560GKR8"/>
<reference evidence="1 2" key="1">
    <citation type="submission" date="2019-06" db="EMBL/GenBank/DDBJ databases">
        <title>Genomic Encyclopedia of Type Strains, Phase IV (KMG-V): Genome sequencing to study the core and pangenomes of soil and plant-associated prokaryotes.</title>
        <authorList>
            <person name="Whitman W."/>
        </authorList>
    </citation>
    <scope>NUCLEOTIDE SEQUENCE [LARGE SCALE GENOMIC DNA]</scope>
    <source>
        <strain evidence="1 2">BR 11622</strain>
    </source>
</reference>
<proteinExistence type="predicted"/>
<evidence type="ECO:0000313" key="1">
    <source>
        <dbReference type="EMBL" id="TWB34572.1"/>
    </source>
</evidence>
<name>A0A560GKR8_9PROT</name>
<sequence length="264" mass="29238">MNDAAQELLRDWTARQAPATGREWLDARLGQIGAMTPGDPAAERALAIAFGQVPRQLGRGPLALTADDIAAAEAVRPGWRPQSWSLEGAARILLLLRCPSATPDTFHARFQRLRRAADPAEQVALFQGLPLYPHAHALVDEVGEGLRTNIRPVFEAIAHHSPYPREHMDEHRWNHMVLKALFVDSTLAPIQGLDARANPDLARILRDYARERRAAGRRISVELWRCLGPFAAEIGAVDDLALAARSDDPEERAAAGAWMEREHF</sequence>
<accession>A0A560GKR8</accession>
<comment type="caution">
    <text evidence="1">The sequence shown here is derived from an EMBL/GenBank/DDBJ whole genome shotgun (WGS) entry which is preliminary data.</text>
</comment>
<dbReference type="InterPro" id="IPR047715">
    <property type="entry name" value="EboA_dom"/>
</dbReference>
<dbReference type="EMBL" id="VITR01000025">
    <property type="protein sequence ID" value="TWB34572.1"/>
    <property type="molecule type" value="Genomic_DNA"/>
</dbReference>
<organism evidence="1 2">
    <name type="scientific">Nitrospirillum amazonense</name>
    <dbReference type="NCBI Taxonomy" id="28077"/>
    <lineage>
        <taxon>Bacteria</taxon>
        <taxon>Pseudomonadati</taxon>
        <taxon>Pseudomonadota</taxon>
        <taxon>Alphaproteobacteria</taxon>
        <taxon>Rhodospirillales</taxon>
        <taxon>Azospirillaceae</taxon>
        <taxon>Nitrospirillum</taxon>
    </lineage>
</organism>
<dbReference type="OrthoDB" id="325673at2"/>
<protein>
    <submittedName>
        <fullName evidence="1">Uncharacterized protein</fullName>
    </submittedName>
</protein>
<keyword evidence="2" id="KW-1185">Reference proteome</keyword>